<feature type="domain" description="GST N-terminal" evidence="1">
    <location>
        <begin position="4"/>
        <end position="96"/>
    </location>
</feature>
<dbReference type="PANTHER" id="PTHR42673">
    <property type="entry name" value="MALEYLACETOACETATE ISOMERASE"/>
    <property type="match status" value="1"/>
</dbReference>
<keyword evidence="3" id="KW-1185">Reference proteome</keyword>
<dbReference type="InterPro" id="IPR004045">
    <property type="entry name" value="Glutathione_S-Trfase_N"/>
</dbReference>
<name>A0AAD5EC26_UMBRA</name>
<proteinExistence type="predicted"/>
<dbReference type="InterPro" id="IPR036249">
    <property type="entry name" value="Thioredoxin-like_sf"/>
</dbReference>
<dbReference type="GO" id="GO:0006749">
    <property type="term" value="P:glutathione metabolic process"/>
    <property type="evidence" value="ECO:0007669"/>
    <property type="project" value="TreeGrafter"/>
</dbReference>
<protein>
    <recommendedName>
        <fullName evidence="1">GST N-terminal domain-containing protein</fullName>
    </recommendedName>
</protein>
<dbReference type="GO" id="GO:0004364">
    <property type="term" value="F:glutathione transferase activity"/>
    <property type="evidence" value="ECO:0007669"/>
    <property type="project" value="TreeGrafter"/>
</dbReference>
<dbReference type="Gene3D" id="1.20.1050.10">
    <property type="match status" value="1"/>
</dbReference>
<dbReference type="PANTHER" id="PTHR42673:SF4">
    <property type="entry name" value="MALEYLACETOACETATE ISOMERASE"/>
    <property type="match status" value="1"/>
</dbReference>
<dbReference type="GO" id="GO:0016034">
    <property type="term" value="F:maleylacetoacetate isomerase activity"/>
    <property type="evidence" value="ECO:0007669"/>
    <property type="project" value="TreeGrafter"/>
</dbReference>
<dbReference type="GO" id="GO:0006559">
    <property type="term" value="P:L-phenylalanine catabolic process"/>
    <property type="evidence" value="ECO:0007669"/>
    <property type="project" value="TreeGrafter"/>
</dbReference>
<accession>A0AAD5EC26</accession>
<organism evidence="2 3">
    <name type="scientific">Umbelopsis ramanniana AG</name>
    <dbReference type="NCBI Taxonomy" id="1314678"/>
    <lineage>
        <taxon>Eukaryota</taxon>
        <taxon>Fungi</taxon>
        <taxon>Fungi incertae sedis</taxon>
        <taxon>Mucoromycota</taxon>
        <taxon>Mucoromycotina</taxon>
        <taxon>Umbelopsidomycetes</taxon>
        <taxon>Umbelopsidales</taxon>
        <taxon>Umbelopsidaceae</taxon>
        <taxon>Umbelopsis</taxon>
    </lineage>
</organism>
<evidence type="ECO:0000259" key="1">
    <source>
        <dbReference type="PROSITE" id="PS50404"/>
    </source>
</evidence>
<dbReference type="PROSITE" id="PS50404">
    <property type="entry name" value="GST_NTER"/>
    <property type="match status" value="1"/>
</dbReference>
<dbReference type="SUPFAM" id="SSF47616">
    <property type="entry name" value="GST C-terminal domain-like"/>
    <property type="match status" value="1"/>
</dbReference>
<dbReference type="GeneID" id="75913129"/>
<dbReference type="EMBL" id="MU620907">
    <property type="protein sequence ID" value="KAI8581203.1"/>
    <property type="molecule type" value="Genomic_DNA"/>
</dbReference>
<dbReference type="CDD" id="cd03194">
    <property type="entry name" value="GST_C_3"/>
    <property type="match status" value="1"/>
</dbReference>
<sequence length="244" mass="27433">MASSPSSLYIVNRNYSSWSLRAWLAVRFVNYPCEVNCLYLDQDHDFGTPQAKEILKQAGPTGKVPTLHTYLDGEKIIIFESLAIMEFLAEDYPQLWPSGKADRALARAVSAEMASSFGSLRGNYPMNLRASYPFVKSYYEATPGIARDLARITSIFVTCRERVQSRDDLKKIDEGFLFGAFTAADAMYAPVCFRIKSMSLPISDPVANEYIETLCNYGIVQEWVKEAAKETQILPSDEVQFPSE</sequence>
<dbReference type="AlphaFoldDB" id="A0AAD5EC26"/>
<dbReference type="Pfam" id="PF13409">
    <property type="entry name" value="GST_N_2"/>
    <property type="match status" value="1"/>
</dbReference>
<gene>
    <name evidence="2" type="ORF">K450DRAFT_233601</name>
</gene>
<dbReference type="SUPFAM" id="SSF52833">
    <property type="entry name" value="Thioredoxin-like"/>
    <property type="match status" value="1"/>
</dbReference>
<dbReference type="Gene3D" id="3.40.30.10">
    <property type="entry name" value="Glutaredoxin"/>
    <property type="match status" value="1"/>
</dbReference>
<evidence type="ECO:0000313" key="2">
    <source>
        <dbReference type="EMBL" id="KAI8581203.1"/>
    </source>
</evidence>
<dbReference type="Proteomes" id="UP001206595">
    <property type="component" value="Unassembled WGS sequence"/>
</dbReference>
<dbReference type="InterPro" id="IPR036282">
    <property type="entry name" value="Glutathione-S-Trfase_C_sf"/>
</dbReference>
<evidence type="ECO:0000313" key="3">
    <source>
        <dbReference type="Proteomes" id="UP001206595"/>
    </source>
</evidence>
<dbReference type="RefSeq" id="XP_051446207.1">
    <property type="nucleotide sequence ID" value="XM_051587784.1"/>
</dbReference>
<reference evidence="2" key="2">
    <citation type="journal article" date="2022" name="Proc. Natl. Acad. Sci. U.S.A.">
        <title>Diploid-dominant life cycles characterize the early evolution of Fungi.</title>
        <authorList>
            <person name="Amses K.R."/>
            <person name="Simmons D.R."/>
            <person name="Longcore J.E."/>
            <person name="Mondo S.J."/>
            <person name="Seto K."/>
            <person name="Jeronimo G.H."/>
            <person name="Bonds A.E."/>
            <person name="Quandt C.A."/>
            <person name="Davis W.J."/>
            <person name="Chang Y."/>
            <person name="Federici B.A."/>
            <person name="Kuo A."/>
            <person name="LaButti K."/>
            <person name="Pangilinan J."/>
            <person name="Andreopoulos W."/>
            <person name="Tritt A."/>
            <person name="Riley R."/>
            <person name="Hundley H."/>
            <person name="Johnson J."/>
            <person name="Lipzen A."/>
            <person name="Barry K."/>
            <person name="Lang B.F."/>
            <person name="Cuomo C.A."/>
            <person name="Buchler N.E."/>
            <person name="Grigoriev I.V."/>
            <person name="Spatafora J.W."/>
            <person name="Stajich J.E."/>
            <person name="James T.Y."/>
        </authorList>
    </citation>
    <scope>NUCLEOTIDE SEQUENCE</scope>
    <source>
        <strain evidence="2">AG</strain>
    </source>
</reference>
<comment type="caution">
    <text evidence="2">The sequence shown here is derived from an EMBL/GenBank/DDBJ whole genome shotgun (WGS) entry which is preliminary data.</text>
</comment>
<reference evidence="2" key="1">
    <citation type="submission" date="2021-06" db="EMBL/GenBank/DDBJ databases">
        <authorList>
            <consortium name="DOE Joint Genome Institute"/>
            <person name="Mondo S.J."/>
            <person name="Amses K.R."/>
            <person name="Simmons D.R."/>
            <person name="Longcore J.E."/>
            <person name="Seto K."/>
            <person name="Alves G.H."/>
            <person name="Bonds A.E."/>
            <person name="Quandt C.A."/>
            <person name="Davis W.J."/>
            <person name="Chang Y."/>
            <person name="Letcher P.M."/>
            <person name="Powell M.J."/>
            <person name="Kuo A."/>
            <person name="Labutti K."/>
            <person name="Pangilinan J."/>
            <person name="Andreopoulos W."/>
            <person name="Tritt A."/>
            <person name="Riley R."/>
            <person name="Hundley H."/>
            <person name="Johnson J."/>
            <person name="Lipzen A."/>
            <person name="Barry K."/>
            <person name="Berbee M.L."/>
            <person name="Buchler N.E."/>
            <person name="Grigoriev I.V."/>
            <person name="Spatafora J.W."/>
            <person name="Stajich J.E."/>
            <person name="James T.Y."/>
        </authorList>
    </citation>
    <scope>NUCLEOTIDE SEQUENCE</scope>
    <source>
        <strain evidence="2">AG</strain>
    </source>
</reference>